<reference evidence="4" key="1">
    <citation type="submission" date="2009-02" db="EMBL/GenBank/DDBJ databases">
        <authorList>
            <person name="Fulton L."/>
            <person name="Clifton S."/>
            <person name="Fulton B."/>
            <person name="Xu J."/>
            <person name="Minx P."/>
            <person name="Pepin K.H."/>
            <person name="Johnson M."/>
            <person name="Bhonagiri V."/>
            <person name="Nash W.E."/>
            <person name="Mardis E.R."/>
            <person name="Wilson R.K."/>
        </authorList>
    </citation>
    <scope>NUCLEOTIDE SEQUENCE [LARGE SCALE GENOMIC DNA]</scope>
    <source>
        <strain evidence="4">DSM 15053</strain>
    </source>
</reference>
<name>C0C4I7_9FIRM</name>
<dbReference type="eggNOG" id="COG1246">
    <property type="taxonomic scope" value="Bacteria"/>
</dbReference>
<dbReference type="OrthoDB" id="9794566at2"/>
<comment type="caution">
    <text evidence="4">The sequence shown here is derived from an EMBL/GenBank/DDBJ whole genome shotgun (WGS) entry which is preliminary data.</text>
</comment>
<dbReference type="Gene3D" id="3.40.630.30">
    <property type="match status" value="1"/>
</dbReference>
<dbReference type="GO" id="GO:0016747">
    <property type="term" value="F:acyltransferase activity, transferring groups other than amino-acyl groups"/>
    <property type="evidence" value="ECO:0007669"/>
    <property type="project" value="InterPro"/>
</dbReference>
<dbReference type="HOGENOM" id="CLU_1624270_0_0_9"/>
<reference evidence="4" key="2">
    <citation type="submission" date="2013-06" db="EMBL/GenBank/DDBJ databases">
        <title>Draft genome sequence of Clostridium hylemonae (DSM 15053).</title>
        <authorList>
            <person name="Sudarsanam P."/>
            <person name="Ley R."/>
            <person name="Guruge J."/>
            <person name="Turnbaugh P.J."/>
            <person name="Mahowald M."/>
            <person name="Liep D."/>
            <person name="Gordon J."/>
        </authorList>
    </citation>
    <scope>NUCLEOTIDE SEQUENCE</scope>
    <source>
        <strain evidence="4">DSM 15053</strain>
    </source>
</reference>
<feature type="domain" description="N-acetyltransferase" evidence="3">
    <location>
        <begin position="10"/>
        <end position="156"/>
    </location>
</feature>
<gene>
    <name evidence="4" type="ORF">CLOHYLEM_07003</name>
</gene>
<dbReference type="PANTHER" id="PTHR43420:SF12">
    <property type="entry name" value="N-ACETYLTRANSFERASE DOMAIN-CONTAINING PROTEIN"/>
    <property type="match status" value="1"/>
</dbReference>
<keyword evidence="2" id="KW-0012">Acyltransferase</keyword>
<dbReference type="Pfam" id="PF13508">
    <property type="entry name" value="Acetyltransf_7"/>
    <property type="match status" value="1"/>
</dbReference>
<dbReference type="InterPro" id="IPR000182">
    <property type="entry name" value="GNAT_dom"/>
</dbReference>
<dbReference type="EMBL" id="ABYI02000034">
    <property type="protein sequence ID" value="EEG72980.1"/>
    <property type="molecule type" value="Genomic_DNA"/>
</dbReference>
<dbReference type="AlphaFoldDB" id="C0C4I7"/>
<proteinExistence type="predicted"/>
<dbReference type="Proteomes" id="UP000004893">
    <property type="component" value="Unassembled WGS sequence"/>
</dbReference>
<dbReference type="InterPro" id="IPR016181">
    <property type="entry name" value="Acyl_CoA_acyltransferase"/>
</dbReference>
<dbReference type="InterPro" id="IPR050680">
    <property type="entry name" value="YpeA/RimI_acetyltransf"/>
</dbReference>
<keyword evidence="1" id="KW-0808">Transferase</keyword>
<evidence type="ECO:0000256" key="2">
    <source>
        <dbReference type="ARBA" id="ARBA00023315"/>
    </source>
</evidence>
<evidence type="ECO:0000313" key="5">
    <source>
        <dbReference type="Proteomes" id="UP000004893"/>
    </source>
</evidence>
<dbReference type="PROSITE" id="PS51186">
    <property type="entry name" value="GNAT"/>
    <property type="match status" value="1"/>
</dbReference>
<sequence length="163" mass="18389">MIGKRGTKEMSEKLIYTMDYASLVDLFVRAGLEISPDEPEPEGLLTCFELIDEAAGRRIGAAGIVYDKGEYILRCVAVEEEFRGKGFGKRLVGAVMDEAGRRQADRIWLTAKVPDFYRKFGFTVVPREEAPFETKCITCPQYHNGCDSEVMVYYWGNHKGTAQ</sequence>
<evidence type="ECO:0000259" key="3">
    <source>
        <dbReference type="PROSITE" id="PS51186"/>
    </source>
</evidence>
<organism evidence="4 5">
    <name type="scientific">[Clostridium] hylemonae DSM 15053</name>
    <dbReference type="NCBI Taxonomy" id="553973"/>
    <lineage>
        <taxon>Bacteria</taxon>
        <taxon>Bacillati</taxon>
        <taxon>Bacillota</taxon>
        <taxon>Clostridia</taxon>
        <taxon>Lachnospirales</taxon>
        <taxon>Lachnospiraceae</taxon>
    </lineage>
</organism>
<evidence type="ECO:0000256" key="1">
    <source>
        <dbReference type="ARBA" id="ARBA00022679"/>
    </source>
</evidence>
<accession>C0C4I7</accession>
<dbReference type="PANTHER" id="PTHR43420">
    <property type="entry name" value="ACETYLTRANSFERASE"/>
    <property type="match status" value="1"/>
</dbReference>
<evidence type="ECO:0000313" key="4">
    <source>
        <dbReference type="EMBL" id="EEG72980.1"/>
    </source>
</evidence>
<dbReference type="STRING" id="553973.CLOHYLEM_07003"/>
<dbReference type="CDD" id="cd04301">
    <property type="entry name" value="NAT_SF"/>
    <property type="match status" value="1"/>
</dbReference>
<protein>
    <submittedName>
        <fullName evidence="4">Acetyltransferase, GNAT family</fullName>
    </submittedName>
</protein>
<dbReference type="SUPFAM" id="SSF55729">
    <property type="entry name" value="Acyl-CoA N-acyltransferases (Nat)"/>
    <property type="match status" value="1"/>
</dbReference>
<keyword evidence="5" id="KW-1185">Reference proteome</keyword>